<dbReference type="Proteomes" id="UP001162030">
    <property type="component" value="Chromosome"/>
</dbReference>
<organism evidence="1 2">
    <name type="scientific">Methylocaldum szegediense</name>
    <dbReference type="NCBI Taxonomy" id="73780"/>
    <lineage>
        <taxon>Bacteria</taxon>
        <taxon>Pseudomonadati</taxon>
        <taxon>Pseudomonadota</taxon>
        <taxon>Gammaproteobacteria</taxon>
        <taxon>Methylococcales</taxon>
        <taxon>Methylococcaceae</taxon>
        <taxon>Methylocaldum</taxon>
    </lineage>
</organism>
<evidence type="ECO:0000313" key="2">
    <source>
        <dbReference type="Proteomes" id="UP001162030"/>
    </source>
</evidence>
<accession>A0ABM9I961</accession>
<reference evidence="1 2" key="1">
    <citation type="submission" date="2023-03" db="EMBL/GenBank/DDBJ databases">
        <authorList>
            <person name="Pearce D."/>
        </authorList>
    </citation>
    <scope>NUCLEOTIDE SEQUENCE [LARGE SCALE GENOMIC DNA]</scope>
    <source>
        <strain evidence="1">Msz</strain>
    </source>
</reference>
<gene>
    <name evidence="1" type="ORF">MSZNOR_4832</name>
</gene>
<keyword evidence="2" id="KW-1185">Reference proteome</keyword>
<dbReference type="EMBL" id="OX458333">
    <property type="protein sequence ID" value="CAI8968863.1"/>
    <property type="molecule type" value="Genomic_DNA"/>
</dbReference>
<evidence type="ECO:0000313" key="1">
    <source>
        <dbReference type="EMBL" id="CAI8968863.1"/>
    </source>
</evidence>
<protein>
    <submittedName>
        <fullName evidence="1">Uncharacterized protein</fullName>
    </submittedName>
</protein>
<name>A0ABM9I961_9GAMM</name>
<sequence length="41" mass="4658">MAEIEARLRLVSIHSRLLSRELQLQGKPLSLSMTFQSTPGY</sequence>
<proteinExistence type="predicted"/>